<reference evidence="4 5" key="1">
    <citation type="journal article" date="2021" name="Cell">
        <title>Tracing the genetic footprints of vertebrate landing in non-teleost ray-finned fishes.</title>
        <authorList>
            <person name="Bi X."/>
            <person name="Wang K."/>
            <person name="Yang L."/>
            <person name="Pan H."/>
            <person name="Jiang H."/>
            <person name="Wei Q."/>
            <person name="Fang M."/>
            <person name="Yu H."/>
            <person name="Zhu C."/>
            <person name="Cai Y."/>
            <person name="He Y."/>
            <person name="Gan X."/>
            <person name="Zeng H."/>
            <person name="Yu D."/>
            <person name="Zhu Y."/>
            <person name="Jiang H."/>
            <person name="Qiu Q."/>
            <person name="Yang H."/>
            <person name="Zhang Y.E."/>
            <person name="Wang W."/>
            <person name="Zhu M."/>
            <person name="He S."/>
            <person name="Zhang G."/>
        </authorList>
    </citation>
    <scope>NUCLEOTIDE SEQUENCE [LARGE SCALE GENOMIC DNA]</scope>
    <source>
        <strain evidence="4">Bchr_013</strain>
    </source>
</reference>
<feature type="compositionally biased region" description="Basic and acidic residues" evidence="2">
    <location>
        <begin position="276"/>
        <end position="291"/>
    </location>
</feature>
<keyword evidence="1" id="KW-0863">Zinc-finger</keyword>
<feature type="region of interest" description="Disordered" evidence="2">
    <location>
        <begin position="267"/>
        <end position="302"/>
    </location>
</feature>
<dbReference type="GO" id="GO:0003723">
    <property type="term" value="F:RNA binding"/>
    <property type="evidence" value="ECO:0007669"/>
    <property type="project" value="InterPro"/>
</dbReference>
<feature type="domain" description="CCHC-type" evidence="3">
    <location>
        <begin position="102"/>
        <end position="116"/>
    </location>
</feature>
<dbReference type="AlphaFoldDB" id="A0A8X7X3Y1"/>
<gene>
    <name evidence="4" type="primary">Zcchc3_2</name>
    <name evidence="4" type="ORF">GTO96_0021855</name>
</gene>
<evidence type="ECO:0000256" key="1">
    <source>
        <dbReference type="PROSITE-ProRule" id="PRU00047"/>
    </source>
</evidence>
<evidence type="ECO:0000313" key="5">
    <source>
        <dbReference type="Proteomes" id="UP000886611"/>
    </source>
</evidence>
<protein>
    <submittedName>
        <fullName evidence="4">ZCHC3 protein</fullName>
    </submittedName>
</protein>
<dbReference type="Pfam" id="PF00098">
    <property type="entry name" value="zf-CCHC"/>
    <property type="match status" value="1"/>
</dbReference>
<dbReference type="GO" id="GO:0002218">
    <property type="term" value="P:activation of innate immune response"/>
    <property type="evidence" value="ECO:0007669"/>
    <property type="project" value="InterPro"/>
</dbReference>
<accession>A0A8X7X3Y1</accession>
<dbReference type="PANTHER" id="PTHR22639:SF3">
    <property type="entry name" value="ZINC FINGER CCHC DOMAIN-CONTAINING PROTEIN 3"/>
    <property type="match status" value="1"/>
</dbReference>
<feature type="domain" description="CCHC-type" evidence="3">
    <location>
        <begin position="121"/>
        <end position="135"/>
    </location>
</feature>
<dbReference type="GO" id="GO:0008270">
    <property type="term" value="F:zinc ion binding"/>
    <property type="evidence" value="ECO:0007669"/>
    <property type="project" value="UniProtKB-KW"/>
</dbReference>
<dbReference type="Gene3D" id="4.10.60.10">
    <property type="entry name" value="Zinc finger, CCHC-type"/>
    <property type="match status" value="1"/>
</dbReference>
<feature type="non-terminal residue" evidence="4">
    <location>
        <position position="390"/>
    </location>
</feature>
<dbReference type="PROSITE" id="PS50158">
    <property type="entry name" value="ZF_CCHC"/>
    <property type="match status" value="2"/>
</dbReference>
<dbReference type="GO" id="GO:0003690">
    <property type="term" value="F:double-stranded DNA binding"/>
    <property type="evidence" value="ECO:0007669"/>
    <property type="project" value="InterPro"/>
</dbReference>
<dbReference type="SMART" id="SM00343">
    <property type="entry name" value="ZnF_C2HC"/>
    <property type="match status" value="3"/>
</dbReference>
<dbReference type="Proteomes" id="UP000886611">
    <property type="component" value="Unassembled WGS sequence"/>
</dbReference>
<name>A0A8X7X3Y1_POLSE</name>
<dbReference type="InterPro" id="IPR001878">
    <property type="entry name" value="Znf_CCHC"/>
</dbReference>
<comment type="caution">
    <text evidence="4">The sequence shown here is derived from an EMBL/GenBank/DDBJ whole genome shotgun (WGS) entry which is preliminary data.</text>
</comment>
<dbReference type="Pfam" id="PF23058">
    <property type="entry name" value="RBD_ZCCHC3_2nd"/>
    <property type="match status" value="1"/>
</dbReference>
<dbReference type="InterPro" id="IPR036875">
    <property type="entry name" value="Znf_CCHC_sf"/>
</dbReference>
<organism evidence="4 5">
    <name type="scientific">Polypterus senegalus</name>
    <name type="common">Senegal bichir</name>
    <dbReference type="NCBI Taxonomy" id="55291"/>
    <lineage>
        <taxon>Eukaryota</taxon>
        <taxon>Metazoa</taxon>
        <taxon>Chordata</taxon>
        <taxon>Craniata</taxon>
        <taxon>Vertebrata</taxon>
        <taxon>Euteleostomi</taxon>
        <taxon>Actinopterygii</taxon>
        <taxon>Polypteriformes</taxon>
        <taxon>Polypteridae</taxon>
        <taxon>Polypterus</taxon>
    </lineage>
</organism>
<dbReference type="SUPFAM" id="SSF57756">
    <property type="entry name" value="Retrovirus zinc finger-like domains"/>
    <property type="match status" value="1"/>
</dbReference>
<keyword evidence="5" id="KW-1185">Reference proteome</keyword>
<sequence length="390" mass="43496">MAPLSLFKVQPLWKREWKVMTVHMFNPWVEDDAIMAFLRRYATAVFFLRRVTDDEGIWNGCRQFKVQLKKDSSSVDGLTHPPSSFSLGPNKGYLFYGGMPTRCGKCGKDGHVARYCSVMICRNCNKVGHKARDCPTPRCCHICGQTNHLYHACPDKQKPQDDEVAVLFAEGVDHPSTGIDVVEKDFKDIAEVSGGLPMEQHADEPVCETENEKQILLEDGDVLQMSRTAKNFMNFGSEMANLLERDADSVVKNTEISTDEVWESASLTKRKKKARPREVLEPAQEPREKRQSTTNRFAPLQGLEEMDQGNHLEMSGGDSVVTTITEVPETPMTVSSDPLFHQSPASSDGYGDALVGLHFNEPNAQQFLDTVSMDVFTDIMGGIDEGGGLR</sequence>
<evidence type="ECO:0000259" key="3">
    <source>
        <dbReference type="PROSITE" id="PS50158"/>
    </source>
</evidence>
<evidence type="ECO:0000313" key="4">
    <source>
        <dbReference type="EMBL" id="KAG2459812.1"/>
    </source>
</evidence>
<dbReference type="EMBL" id="JAATIS010005064">
    <property type="protein sequence ID" value="KAG2459812.1"/>
    <property type="molecule type" value="Genomic_DNA"/>
</dbReference>
<dbReference type="PANTHER" id="PTHR22639">
    <property type="entry name" value="GAG-RELATED PROTEIN"/>
    <property type="match status" value="1"/>
</dbReference>
<feature type="non-terminal residue" evidence="4">
    <location>
        <position position="1"/>
    </location>
</feature>
<dbReference type="InterPro" id="IPR042509">
    <property type="entry name" value="ZCCHC3"/>
</dbReference>
<evidence type="ECO:0000256" key="2">
    <source>
        <dbReference type="SAM" id="MobiDB-lite"/>
    </source>
</evidence>
<dbReference type="InterPro" id="IPR057811">
    <property type="entry name" value="RBD_ZCCHC3_2nd"/>
</dbReference>
<keyword evidence="1" id="KW-0479">Metal-binding</keyword>
<proteinExistence type="predicted"/>
<keyword evidence="1" id="KW-0862">Zinc</keyword>